<feature type="non-terminal residue" evidence="3">
    <location>
        <position position="216"/>
    </location>
</feature>
<dbReference type="GO" id="GO:0019450">
    <property type="term" value="P:L-cysteine catabolic process to pyruvate"/>
    <property type="evidence" value="ECO:0007669"/>
    <property type="project" value="TreeGrafter"/>
</dbReference>
<gene>
    <name evidence="3" type="ORF">EVA_15433</name>
</gene>
<proteinExistence type="predicted"/>
<dbReference type="Pfam" id="PF03313">
    <property type="entry name" value="SDH_alpha"/>
    <property type="match status" value="1"/>
</dbReference>
<keyword evidence="3" id="KW-0456">Lyase</keyword>
<keyword evidence="1" id="KW-0812">Transmembrane</keyword>
<evidence type="ECO:0000259" key="2">
    <source>
        <dbReference type="Pfam" id="PF03313"/>
    </source>
</evidence>
<dbReference type="EC" id="4.3.1.17" evidence="3"/>
<dbReference type="InterPro" id="IPR005130">
    <property type="entry name" value="Ser_deHydtase-like_asu"/>
</dbReference>
<dbReference type="PANTHER" id="PTHR30501">
    <property type="entry name" value="UPF0597 PROTEIN YHAM"/>
    <property type="match status" value="1"/>
</dbReference>
<dbReference type="GO" id="GO:0080146">
    <property type="term" value="F:L-cysteine desulfhydrase activity"/>
    <property type="evidence" value="ECO:0007669"/>
    <property type="project" value="TreeGrafter"/>
</dbReference>
<dbReference type="GO" id="GO:0003941">
    <property type="term" value="F:L-serine ammonia-lyase activity"/>
    <property type="evidence" value="ECO:0007669"/>
    <property type="project" value="UniProtKB-EC"/>
</dbReference>
<evidence type="ECO:0000256" key="1">
    <source>
        <dbReference type="SAM" id="Phobius"/>
    </source>
</evidence>
<comment type="caution">
    <text evidence="3">The sequence shown here is derived from an EMBL/GenBank/DDBJ whole genome shotgun (WGS) entry which is preliminary data.</text>
</comment>
<reference evidence="3" key="1">
    <citation type="journal article" date="2012" name="PLoS ONE">
        <title>Gene sets for utilization of primary and secondary nutrition supplies in the distal gut of endangered iberian lynx.</title>
        <authorList>
            <person name="Alcaide M."/>
            <person name="Messina E."/>
            <person name="Richter M."/>
            <person name="Bargiela R."/>
            <person name="Peplies J."/>
            <person name="Huws S.A."/>
            <person name="Newbold C.J."/>
            <person name="Golyshin P.N."/>
            <person name="Simon M.A."/>
            <person name="Lopez G."/>
            <person name="Yakimov M.M."/>
            <person name="Ferrer M."/>
        </authorList>
    </citation>
    <scope>NUCLEOTIDE SEQUENCE</scope>
</reference>
<keyword evidence="1" id="KW-1133">Transmembrane helix</keyword>
<organism evidence="3">
    <name type="scientific">gut metagenome</name>
    <dbReference type="NCBI Taxonomy" id="749906"/>
    <lineage>
        <taxon>unclassified sequences</taxon>
        <taxon>metagenomes</taxon>
        <taxon>organismal metagenomes</taxon>
    </lineage>
</organism>
<dbReference type="EMBL" id="AMCI01005276">
    <property type="protein sequence ID" value="EJW96460.1"/>
    <property type="molecule type" value="Genomic_DNA"/>
</dbReference>
<name>J9C984_9ZZZZ</name>
<dbReference type="InterPro" id="IPR021144">
    <property type="entry name" value="UPF0597"/>
</dbReference>
<dbReference type="PANTHER" id="PTHR30501:SF2">
    <property type="entry name" value="UPF0597 PROTEIN YHAM"/>
    <property type="match status" value="1"/>
</dbReference>
<accession>J9C984</accession>
<feature type="domain" description="Serine dehydratase-like alpha subunit" evidence="2">
    <location>
        <begin position="23"/>
        <end position="216"/>
    </location>
</feature>
<keyword evidence="1" id="KW-0472">Membrane</keyword>
<feature type="transmembrane region" description="Helical" evidence="1">
    <location>
        <begin position="144"/>
        <end position="166"/>
    </location>
</feature>
<protein>
    <submittedName>
        <fullName evidence="3">Protein containing Serine dehydratase alpha chain domain protein</fullName>
        <ecNumber evidence="3">4.3.1.17</ecNumber>
    </submittedName>
</protein>
<dbReference type="AlphaFoldDB" id="J9C984"/>
<evidence type="ECO:0000313" key="3">
    <source>
        <dbReference type="EMBL" id="EJW96460.1"/>
    </source>
</evidence>
<sequence>MKFLTKKIKSYECLNIKDIYEYANTCNLDNVKKSLKRQLEYNYQIALAGINGDYGASIGYILNKNAKDLKEKAKAYTAAASDARMAGASLPVVIISGSGNQGITASVPLVIYAKEYQISEEKLLRSLILSDLIILEEKKDIGRLSAFCGAISAGVGAVAGICYMLGGTLEAISHTVVNALAISSGIICDGAKSSCAAKIALALESGFIGYNMYLEN</sequence>